<gene>
    <name evidence="1" type="ORF">PCOR1329_LOCUS43386</name>
</gene>
<accession>A0ABN9TY00</accession>
<dbReference type="EMBL" id="CAUYUJ010015215">
    <property type="protein sequence ID" value="CAK0851197.1"/>
    <property type="molecule type" value="Genomic_DNA"/>
</dbReference>
<reference evidence="1" key="1">
    <citation type="submission" date="2023-10" db="EMBL/GenBank/DDBJ databases">
        <authorList>
            <person name="Chen Y."/>
            <person name="Shah S."/>
            <person name="Dougan E. K."/>
            <person name="Thang M."/>
            <person name="Chan C."/>
        </authorList>
    </citation>
    <scope>NUCLEOTIDE SEQUENCE [LARGE SCALE GENOMIC DNA]</scope>
</reference>
<dbReference type="Proteomes" id="UP001189429">
    <property type="component" value="Unassembled WGS sequence"/>
</dbReference>
<proteinExistence type="predicted"/>
<sequence>MRAKFEHWEVALFPRLRAQRAVAALHRLAALVPPRVAAAVWRTLWSGWCTARRFGGRAACLFCGLEDGDSVEHVTVCRALAESEFGAGHLRLPYRQDRDARRQDFLLLKPQSEVTDARLTLGALRVAAAYRMHCKFRQQRAALNGEHTVRRALEQAVREAVQGHRWAAAVMDTRWR</sequence>
<evidence type="ECO:0000313" key="2">
    <source>
        <dbReference type="Proteomes" id="UP001189429"/>
    </source>
</evidence>
<keyword evidence="2" id="KW-1185">Reference proteome</keyword>
<evidence type="ECO:0000313" key="1">
    <source>
        <dbReference type="EMBL" id="CAK0851197.1"/>
    </source>
</evidence>
<comment type="caution">
    <text evidence="1">The sequence shown here is derived from an EMBL/GenBank/DDBJ whole genome shotgun (WGS) entry which is preliminary data.</text>
</comment>
<organism evidence="1 2">
    <name type="scientific">Prorocentrum cordatum</name>
    <dbReference type="NCBI Taxonomy" id="2364126"/>
    <lineage>
        <taxon>Eukaryota</taxon>
        <taxon>Sar</taxon>
        <taxon>Alveolata</taxon>
        <taxon>Dinophyceae</taxon>
        <taxon>Prorocentrales</taxon>
        <taxon>Prorocentraceae</taxon>
        <taxon>Prorocentrum</taxon>
    </lineage>
</organism>
<name>A0ABN9TY00_9DINO</name>
<protein>
    <submittedName>
        <fullName evidence="1">Uncharacterized protein</fullName>
    </submittedName>
</protein>